<feature type="region of interest" description="Disordered" evidence="2">
    <location>
        <begin position="223"/>
        <end position="255"/>
    </location>
</feature>
<dbReference type="GO" id="GO:0015631">
    <property type="term" value="F:tubulin binding"/>
    <property type="evidence" value="ECO:0007669"/>
    <property type="project" value="InterPro"/>
</dbReference>
<dbReference type="Pfam" id="PF05517">
    <property type="entry name" value="p25-alpha"/>
    <property type="match status" value="1"/>
</dbReference>
<feature type="compositionally biased region" description="Basic and acidic residues" evidence="2">
    <location>
        <begin position="420"/>
        <end position="430"/>
    </location>
</feature>
<feature type="region of interest" description="Disordered" evidence="2">
    <location>
        <begin position="74"/>
        <end position="95"/>
    </location>
</feature>
<accession>A0A061R2P7</accession>
<organism evidence="3">
    <name type="scientific">Tetraselmis sp. GSL018</name>
    <dbReference type="NCBI Taxonomy" id="582737"/>
    <lineage>
        <taxon>Eukaryota</taxon>
        <taxon>Viridiplantae</taxon>
        <taxon>Chlorophyta</taxon>
        <taxon>core chlorophytes</taxon>
        <taxon>Chlorodendrophyceae</taxon>
        <taxon>Chlorodendrales</taxon>
        <taxon>Chlorodendraceae</taxon>
        <taxon>Tetraselmis</taxon>
    </lineage>
</organism>
<sequence>MRHFIRRSQKDDTNQQKTNILPPISNTAFKDIASHAEPSLRRSSESSHNRGEFCQDSFCSTASAGLCADVRRKVSNSGPSASGGEPTSPNHGGCRWKSFQRVSNNLDFESSISREQEVFSISNKGWRKSYNAALLKHDHLQAEKCRRDRSSLDIGTFCHANAKSKYSRGREVDPREHTCANLQAANSSYLRPSCTRTRGRDAWSRPRSNSERIIRASEFSKSCKGGADQMEGDRFSPNLKGSSKKSLPYEEKGPNRRNCRFLDNTAIRFRKESSYSPFYSSSAFELCPTRLSSESFLHNKTTQKPGAANGSCETAEKCESFPCSPAGDNDVATEEDSVTLEEAISSDNPTYDSNSNGTHNGYDPRKRAVFFERAVEELFHLGPSEGEGKFDNLLKKMEAKEKMLQIEMQQTALEEELRSDFEQRKKEQRQQQEPNNVNAKGSVYSRVAKKNIIAVLASNKFSSTLGTKEKGDGAALSAWNADEEDLADATEEVRLERKLEAVFVSFALYGCWRPDELVYPQSSSGMGGLRFTALCREAGLIDGKHVTTKVIHDVFQSLMDKMKMKLFFPQFLMALSRVAEHGNKDPEAAMKAVLDINSEGLLRIHVNDS</sequence>
<dbReference type="InterPro" id="IPR011992">
    <property type="entry name" value="EF-hand-dom_pair"/>
</dbReference>
<dbReference type="EMBL" id="GBEZ01019396">
    <property type="protein sequence ID" value="JAC67157.1"/>
    <property type="molecule type" value="Transcribed_RNA"/>
</dbReference>
<evidence type="ECO:0000256" key="2">
    <source>
        <dbReference type="SAM" id="MobiDB-lite"/>
    </source>
</evidence>
<dbReference type="Gene3D" id="1.10.238.10">
    <property type="entry name" value="EF-hand"/>
    <property type="match status" value="1"/>
</dbReference>
<proteinExistence type="inferred from homology"/>
<reference evidence="3" key="1">
    <citation type="submission" date="2014-05" db="EMBL/GenBank/DDBJ databases">
        <title>The transcriptome of the halophilic microalga Tetraselmis sp. GSL018 isolated from the Great Salt Lake, Utah.</title>
        <authorList>
            <person name="Jinkerson R.E."/>
            <person name="D'Adamo S."/>
            <person name="Posewitz M.C."/>
        </authorList>
    </citation>
    <scope>NUCLEOTIDE SEQUENCE</scope>
    <source>
        <strain evidence="3">GSL018</strain>
    </source>
</reference>
<feature type="compositionally biased region" description="Polar residues" evidence="2">
    <location>
        <begin position="15"/>
        <end position="28"/>
    </location>
</feature>
<evidence type="ECO:0000256" key="1">
    <source>
        <dbReference type="ARBA" id="ARBA00010994"/>
    </source>
</evidence>
<feature type="compositionally biased region" description="Polar residues" evidence="2">
    <location>
        <begin position="75"/>
        <end position="90"/>
    </location>
</feature>
<dbReference type="GO" id="GO:0046785">
    <property type="term" value="P:microtubule polymerization"/>
    <property type="evidence" value="ECO:0007669"/>
    <property type="project" value="InterPro"/>
</dbReference>
<protein>
    <submittedName>
        <fullName evidence="3">Uncharacterized protein</fullName>
    </submittedName>
</protein>
<name>A0A061R2P7_9CHLO</name>
<dbReference type="InterPro" id="IPR008907">
    <property type="entry name" value="TPP/p25"/>
</dbReference>
<comment type="similarity">
    <text evidence="1">Belongs to the TPPP family.</text>
</comment>
<gene>
    <name evidence="3" type="ORF">TSPGSL018_11863</name>
</gene>
<dbReference type="SUPFAM" id="SSF47473">
    <property type="entry name" value="EF-hand"/>
    <property type="match status" value="1"/>
</dbReference>
<feature type="region of interest" description="Disordered" evidence="2">
    <location>
        <begin position="420"/>
        <end position="440"/>
    </location>
</feature>
<dbReference type="AlphaFoldDB" id="A0A061R2P7"/>
<feature type="region of interest" description="Disordered" evidence="2">
    <location>
        <begin position="1"/>
        <end position="29"/>
    </location>
</feature>
<evidence type="ECO:0000313" key="3">
    <source>
        <dbReference type="EMBL" id="JAC67157.1"/>
    </source>
</evidence>